<sequence>MKTSEIEKAIAAIENFIVQREKKLKSSNYTSYKDSIDGNKWTLTQMHIVSLIKNNPTRVNNAFLAKSLGISRPAVSKAIHTLIEKNMIIAEKKISNQKAIYYALTDSGHKLSIIHDKLHQTAKERYSKLLDQFSESELKVIIRFLDAWSGQIIQGGKDDE</sequence>
<dbReference type="Pfam" id="PF01047">
    <property type="entry name" value="MarR"/>
    <property type="match status" value="1"/>
</dbReference>
<evidence type="ECO:0000313" key="6">
    <source>
        <dbReference type="Proteomes" id="UP000675284"/>
    </source>
</evidence>
<dbReference type="Gene3D" id="6.10.140.1680">
    <property type="match status" value="1"/>
</dbReference>
<dbReference type="InterPro" id="IPR036388">
    <property type="entry name" value="WH-like_DNA-bd_sf"/>
</dbReference>
<protein>
    <submittedName>
        <fullName evidence="5">MarR family transcriptional regulator</fullName>
    </submittedName>
</protein>
<evidence type="ECO:0000256" key="1">
    <source>
        <dbReference type="ARBA" id="ARBA00023015"/>
    </source>
</evidence>
<dbReference type="InterPro" id="IPR036390">
    <property type="entry name" value="WH_DNA-bd_sf"/>
</dbReference>
<feature type="domain" description="HTH marR-type" evidence="4">
    <location>
        <begin position="10"/>
        <end position="150"/>
    </location>
</feature>
<keyword evidence="3" id="KW-0804">Transcription</keyword>
<dbReference type="GO" id="GO:0003677">
    <property type="term" value="F:DNA binding"/>
    <property type="evidence" value="ECO:0007669"/>
    <property type="project" value="UniProtKB-KW"/>
</dbReference>
<gene>
    <name evidence="5" type="ORF">KCX74_09060</name>
</gene>
<comment type="caution">
    <text evidence="5">The sequence shown here is derived from an EMBL/GenBank/DDBJ whole genome shotgun (WGS) entry which is preliminary data.</text>
</comment>
<reference evidence="5" key="1">
    <citation type="submission" date="2021-04" db="EMBL/GenBank/DDBJ databases">
        <title>Isolation and polyphasic classification of algal microorganism.</title>
        <authorList>
            <person name="Wang S."/>
        </authorList>
    </citation>
    <scope>NUCLEOTIDE SEQUENCE</scope>
    <source>
        <strain evidence="5">720a</strain>
    </source>
</reference>
<keyword evidence="6" id="KW-1185">Reference proteome</keyword>
<proteinExistence type="predicted"/>
<dbReference type="SMART" id="SM00347">
    <property type="entry name" value="HTH_MARR"/>
    <property type="match status" value="1"/>
</dbReference>
<evidence type="ECO:0000259" key="4">
    <source>
        <dbReference type="PROSITE" id="PS50995"/>
    </source>
</evidence>
<dbReference type="InterPro" id="IPR011991">
    <property type="entry name" value="ArsR-like_HTH"/>
</dbReference>
<dbReference type="AlphaFoldDB" id="A0A941DUX9"/>
<dbReference type="PANTHER" id="PTHR35790:SF4">
    <property type="entry name" value="HTH-TYPE TRANSCRIPTIONAL REGULATOR PCHR"/>
    <property type="match status" value="1"/>
</dbReference>
<name>A0A941DUX9_9BACI</name>
<evidence type="ECO:0000256" key="3">
    <source>
        <dbReference type="ARBA" id="ARBA00023163"/>
    </source>
</evidence>
<dbReference type="SUPFAM" id="SSF46785">
    <property type="entry name" value="Winged helix' DNA-binding domain"/>
    <property type="match status" value="1"/>
</dbReference>
<dbReference type="Gene3D" id="1.10.10.10">
    <property type="entry name" value="Winged helix-like DNA-binding domain superfamily/Winged helix DNA-binding domain"/>
    <property type="match status" value="1"/>
</dbReference>
<accession>A0A941DUX9</accession>
<dbReference type="RefSeq" id="WP_121605152.1">
    <property type="nucleotide sequence ID" value="NZ_JAGSOT010000022.1"/>
</dbReference>
<dbReference type="GO" id="GO:0003700">
    <property type="term" value="F:DNA-binding transcription factor activity"/>
    <property type="evidence" value="ECO:0007669"/>
    <property type="project" value="InterPro"/>
</dbReference>
<organism evidence="5 6">
    <name type="scientific">Virgibacillus salarius</name>
    <dbReference type="NCBI Taxonomy" id="447199"/>
    <lineage>
        <taxon>Bacteria</taxon>
        <taxon>Bacillati</taxon>
        <taxon>Bacillota</taxon>
        <taxon>Bacilli</taxon>
        <taxon>Bacillales</taxon>
        <taxon>Bacillaceae</taxon>
        <taxon>Virgibacillus</taxon>
    </lineage>
</organism>
<dbReference type="Proteomes" id="UP000675284">
    <property type="component" value="Unassembled WGS sequence"/>
</dbReference>
<dbReference type="InterPro" id="IPR052067">
    <property type="entry name" value="Metal_resp_HTH_trans_reg"/>
</dbReference>
<evidence type="ECO:0000256" key="2">
    <source>
        <dbReference type="ARBA" id="ARBA00023125"/>
    </source>
</evidence>
<evidence type="ECO:0000313" key="5">
    <source>
        <dbReference type="EMBL" id="MBR7796191.1"/>
    </source>
</evidence>
<keyword evidence="2" id="KW-0238">DNA-binding</keyword>
<dbReference type="PROSITE" id="PS50995">
    <property type="entry name" value="HTH_MARR_2"/>
    <property type="match status" value="1"/>
</dbReference>
<dbReference type="EMBL" id="JAGSOT010000022">
    <property type="protein sequence ID" value="MBR7796191.1"/>
    <property type="molecule type" value="Genomic_DNA"/>
</dbReference>
<keyword evidence="1" id="KW-0805">Transcription regulation</keyword>
<dbReference type="InterPro" id="IPR000835">
    <property type="entry name" value="HTH_MarR-typ"/>
</dbReference>
<dbReference type="PANTHER" id="PTHR35790">
    <property type="entry name" value="HTH-TYPE TRANSCRIPTIONAL REGULATOR PCHR"/>
    <property type="match status" value="1"/>
</dbReference>
<dbReference type="CDD" id="cd00090">
    <property type="entry name" value="HTH_ARSR"/>
    <property type="match status" value="1"/>
</dbReference>